<evidence type="ECO:0000256" key="1">
    <source>
        <dbReference type="SAM" id="Coils"/>
    </source>
</evidence>
<keyword evidence="4" id="KW-1185">Reference proteome</keyword>
<feature type="coiled-coil region" evidence="1">
    <location>
        <begin position="156"/>
        <end position="200"/>
    </location>
</feature>
<name>A0A5J5EVK5_9PEZI</name>
<organism evidence="3 4">
    <name type="scientific">Sphaerosporella brunnea</name>
    <dbReference type="NCBI Taxonomy" id="1250544"/>
    <lineage>
        <taxon>Eukaryota</taxon>
        <taxon>Fungi</taxon>
        <taxon>Dikarya</taxon>
        <taxon>Ascomycota</taxon>
        <taxon>Pezizomycotina</taxon>
        <taxon>Pezizomycetes</taxon>
        <taxon>Pezizales</taxon>
        <taxon>Pyronemataceae</taxon>
        <taxon>Sphaerosporella</taxon>
    </lineage>
</organism>
<keyword evidence="1" id="KW-0175">Coiled coil</keyword>
<dbReference type="Proteomes" id="UP000326924">
    <property type="component" value="Unassembled WGS sequence"/>
</dbReference>
<dbReference type="InParanoid" id="A0A5J5EVK5"/>
<protein>
    <submittedName>
        <fullName evidence="3">Uncharacterized protein</fullName>
    </submittedName>
</protein>
<gene>
    <name evidence="3" type="ORF">FN846DRAFT_1022155</name>
</gene>
<evidence type="ECO:0000313" key="3">
    <source>
        <dbReference type="EMBL" id="KAA8903976.1"/>
    </source>
</evidence>
<feature type="compositionally biased region" description="Acidic residues" evidence="2">
    <location>
        <begin position="78"/>
        <end position="117"/>
    </location>
</feature>
<evidence type="ECO:0000256" key="2">
    <source>
        <dbReference type="SAM" id="MobiDB-lite"/>
    </source>
</evidence>
<comment type="caution">
    <text evidence="3">The sequence shown here is derived from an EMBL/GenBank/DDBJ whole genome shotgun (WGS) entry which is preliminary data.</text>
</comment>
<dbReference type="EMBL" id="VXIS01000113">
    <property type="protein sequence ID" value="KAA8903976.1"/>
    <property type="molecule type" value="Genomic_DNA"/>
</dbReference>
<evidence type="ECO:0000313" key="4">
    <source>
        <dbReference type="Proteomes" id="UP000326924"/>
    </source>
</evidence>
<reference evidence="3 4" key="1">
    <citation type="submission" date="2019-09" db="EMBL/GenBank/DDBJ databases">
        <title>Draft genome of the ectomycorrhizal ascomycete Sphaerosporella brunnea.</title>
        <authorList>
            <consortium name="DOE Joint Genome Institute"/>
            <person name="Benucci G.M."/>
            <person name="Marozzi G."/>
            <person name="Antonielli L."/>
            <person name="Sanchez S."/>
            <person name="Marco P."/>
            <person name="Wang X."/>
            <person name="Falini L.B."/>
            <person name="Barry K."/>
            <person name="Haridas S."/>
            <person name="Lipzen A."/>
            <person name="Labutti K."/>
            <person name="Grigoriev I.V."/>
            <person name="Murat C."/>
            <person name="Martin F."/>
            <person name="Albertini E."/>
            <person name="Donnini D."/>
            <person name="Bonito G."/>
        </authorList>
    </citation>
    <scope>NUCLEOTIDE SEQUENCE [LARGE SCALE GENOMIC DNA]</scope>
    <source>
        <strain evidence="3 4">Sb_GMNB300</strain>
    </source>
</reference>
<feature type="region of interest" description="Disordered" evidence="2">
    <location>
        <begin position="67"/>
        <end position="121"/>
    </location>
</feature>
<dbReference type="AlphaFoldDB" id="A0A5J5EVK5"/>
<sequence length="251" mass="28740">MCRSLSSMISWVTHSFDALTEKIFPIEVDYDDEYLSFRLNQAAINALINSGSLIDPNMIYNTGVNHETPGTWPWDPYSNEEYESYSGDEYDEDGEDGEDADGDDEDGEDDEDDDYDDYDKKSVVVNHITMVPKKGILKRSRDTAEDEEPEKDEAKKVKIEEVKEAKIEEVKEAKIEEVKEAKIEEVKEAKIEEVKEAKIEEVKEAKSVVVQEETITLADLFMDGWDRPVIPGTNAAQRLWLEKYLARNQPV</sequence>
<proteinExistence type="predicted"/>
<accession>A0A5J5EVK5</accession>